<accession>A0A8H4KHI2</accession>
<evidence type="ECO:0000313" key="3">
    <source>
        <dbReference type="Proteomes" id="UP000605986"/>
    </source>
</evidence>
<organism evidence="2 3">
    <name type="scientific">Fusarium austroafricanum</name>
    <dbReference type="NCBI Taxonomy" id="2364996"/>
    <lineage>
        <taxon>Eukaryota</taxon>
        <taxon>Fungi</taxon>
        <taxon>Dikarya</taxon>
        <taxon>Ascomycota</taxon>
        <taxon>Pezizomycotina</taxon>
        <taxon>Sordariomycetes</taxon>
        <taxon>Hypocreomycetidae</taxon>
        <taxon>Hypocreales</taxon>
        <taxon>Nectriaceae</taxon>
        <taxon>Fusarium</taxon>
        <taxon>Fusarium concolor species complex</taxon>
    </lineage>
</organism>
<keyword evidence="3" id="KW-1185">Reference proteome</keyword>
<dbReference type="SUPFAM" id="SSF75304">
    <property type="entry name" value="Amidase signature (AS) enzymes"/>
    <property type="match status" value="1"/>
</dbReference>
<protein>
    <submittedName>
        <fullName evidence="2">Amidase family protein</fullName>
    </submittedName>
</protein>
<dbReference type="EMBL" id="JAADJG010000220">
    <property type="protein sequence ID" value="KAF4451405.1"/>
    <property type="molecule type" value="Genomic_DNA"/>
</dbReference>
<gene>
    <name evidence="2" type="ORF">F53441_5606</name>
</gene>
<evidence type="ECO:0000259" key="1">
    <source>
        <dbReference type="Pfam" id="PF01425"/>
    </source>
</evidence>
<dbReference type="InterPro" id="IPR023631">
    <property type="entry name" value="Amidase_dom"/>
</dbReference>
<dbReference type="InterPro" id="IPR036928">
    <property type="entry name" value="AS_sf"/>
</dbReference>
<dbReference type="OrthoDB" id="566138at2759"/>
<feature type="domain" description="Amidase" evidence="1">
    <location>
        <begin position="4"/>
        <end position="164"/>
    </location>
</feature>
<dbReference type="PANTHER" id="PTHR42678">
    <property type="entry name" value="AMIDASE"/>
    <property type="match status" value="1"/>
</dbReference>
<dbReference type="PANTHER" id="PTHR42678:SF34">
    <property type="entry name" value="OS04G0183300 PROTEIN"/>
    <property type="match status" value="1"/>
</dbReference>
<name>A0A8H4KHI2_9HYPO</name>
<dbReference type="AlphaFoldDB" id="A0A8H4KHI2"/>
<dbReference type="Gene3D" id="3.90.1300.10">
    <property type="entry name" value="Amidase signature (AS) domain"/>
    <property type="match status" value="1"/>
</dbReference>
<dbReference type="Proteomes" id="UP000605986">
    <property type="component" value="Unassembled WGS sequence"/>
</dbReference>
<dbReference type="Pfam" id="PF01425">
    <property type="entry name" value="Amidase"/>
    <property type="match status" value="1"/>
</dbReference>
<evidence type="ECO:0000313" key="2">
    <source>
        <dbReference type="EMBL" id="KAF4451405.1"/>
    </source>
</evidence>
<reference evidence="2" key="1">
    <citation type="submission" date="2020-01" db="EMBL/GenBank/DDBJ databases">
        <title>Identification and distribution of gene clusters putatively required for synthesis of sphingolipid metabolism inhibitors in phylogenetically diverse species of the filamentous fungus Fusarium.</title>
        <authorList>
            <person name="Kim H.-S."/>
            <person name="Busman M."/>
            <person name="Brown D.W."/>
            <person name="Divon H."/>
            <person name="Uhlig S."/>
            <person name="Proctor R.H."/>
        </authorList>
    </citation>
    <scope>NUCLEOTIDE SEQUENCE</scope>
    <source>
        <strain evidence="2">NRRL 53441</strain>
    </source>
</reference>
<sequence length="337" mass="36190">MGEQSAGGSSSGPCVAVAAGLAPISIGTDTNGSLLLPATRCDVFALKPTLGVLSQEGIVPICREFDSAGPIAKCAEDIAAMMDIMVEPEHLSKQPSGTYSSMLTGTLEGIRIGVLDPKNWSLPSAVATPVASINKQQNEEISAAFERLQATGATVKEVEIASLDGLEVDDSGFKPDFEEYLRGLESSKVRTLGEVMEFMESNADLEFPPESPNMGRLEIADSFLLSIEERKEAIRKMREFGRNEAINKCLVDNNIDVILGPGDSEIDDYYSAAGYPMACLPLSYCDYNKRPFGVCALASEYQEGLLIQLMSAWDQAVKRKRVLPTCLEGPTPSSSSV</sequence>
<comment type="caution">
    <text evidence="2">The sequence shown here is derived from an EMBL/GenBank/DDBJ whole genome shotgun (WGS) entry which is preliminary data.</text>
</comment>
<proteinExistence type="predicted"/>